<feature type="non-terminal residue" evidence="2">
    <location>
        <position position="1"/>
    </location>
</feature>
<dbReference type="Proteomes" id="UP000019141">
    <property type="component" value="Unassembled WGS sequence"/>
</dbReference>
<evidence type="ECO:0000313" key="3">
    <source>
        <dbReference type="Proteomes" id="UP000019141"/>
    </source>
</evidence>
<comment type="caution">
    <text evidence="2">The sequence shown here is derived from an EMBL/GenBank/DDBJ whole genome shotgun (WGS) entry which is preliminary data.</text>
</comment>
<dbReference type="Pfam" id="PF01248">
    <property type="entry name" value="Ribosomal_L7Ae"/>
    <property type="match status" value="1"/>
</dbReference>
<name>W4LRR2_ENTF1</name>
<organism evidence="2 3">
    <name type="scientific">Entotheonella factor</name>
    <dbReference type="NCBI Taxonomy" id="1429438"/>
    <lineage>
        <taxon>Bacteria</taxon>
        <taxon>Pseudomonadati</taxon>
        <taxon>Nitrospinota/Tectimicrobiota group</taxon>
        <taxon>Candidatus Tectimicrobiota</taxon>
        <taxon>Candidatus Entotheonellia</taxon>
        <taxon>Candidatus Entotheonellales</taxon>
        <taxon>Candidatus Entotheonellaceae</taxon>
        <taxon>Candidatus Entotheonella</taxon>
    </lineage>
</organism>
<dbReference type="EMBL" id="AZHW01000343">
    <property type="protein sequence ID" value="ETX00406.1"/>
    <property type="molecule type" value="Genomic_DNA"/>
</dbReference>
<keyword evidence="3" id="KW-1185">Reference proteome</keyword>
<dbReference type="AlphaFoldDB" id="W4LRR2"/>
<dbReference type="Gene3D" id="3.30.1330.30">
    <property type="match status" value="1"/>
</dbReference>
<dbReference type="SUPFAM" id="SSF55315">
    <property type="entry name" value="L30e-like"/>
    <property type="match status" value="1"/>
</dbReference>
<reference evidence="2 3" key="1">
    <citation type="journal article" date="2014" name="Nature">
        <title>An environmental bacterial taxon with a large and distinct metabolic repertoire.</title>
        <authorList>
            <person name="Wilson M.C."/>
            <person name="Mori T."/>
            <person name="Ruckert C."/>
            <person name="Uria A.R."/>
            <person name="Helf M.J."/>
            <person name="Takada K."/>
            <person name="Gernert C."/>
            <person name="Steffens U.A."/>
            <person name="Heycke N."/>
            <person name="Schmitt S."/>
            <person name="Rinke C."/>
            <person name="Helfrich E.J."/>
            <person name="Brachmann A.O."/>
            <person name="Gurgui C."/>
            <person name="Wakimoto T."/>
            <person name="Kracht M."/>
            <person name="Crusemann M."/>
            <person name="Hentschel U."/>
            <person name="Abe I."/>
            <person name="Matsunaga S."/>
            <person name="Kalinowski J."/>
            <person name="Takeyama H."/>
            <person name="Piel J."/>
        </authorList>
    </citation>
    <scope>NUCLEOTIDE SEQUENCE [LARGE SCALE GENOMIC DNA]</scope>
    <source>
        <strain evidence="3">TSY1</strain>
    </source>
</reference>
<proteinExistence type="predicted"/>
<accession>W4LRR2</accession>
<dbReference type="InterPro" id="IPR029064">
    <property type="entry name" value="Ribosomal_eL30-like_sf"/>
</dbReference>
<evidence type="ECO:0000259" key="1">
    <source>
        <dbReference type="Pfam" id="PF01248"/>
    </source>
</evidence>
<protein>
    <recommendedName>
        <fullName evidence="1">Ribosomal protein eL8/eL30/eS12/Gadd45 domain-containing protein</fullName>
    </recommendedName>
</protein>
<gene>
    <name evidence="2" type="ORF">ETSY1_11350</name>
</gene>
<dbReference type="InterPro" id="IPR004038">
    <property type="entry name" value="Ribosomal_eL8/eL30/eS12/Gad45"/>
</dbReference>
<sequence>LSMAQKAGVAISGAVPLQRALAQRRIAFLVLAEDIAAARAQEYGTWCQRQDIPWLTLFSKADLGRLLGKSSRSAVGLTQMRFGEQLQMTAERLNLLCASIGSPESS</sequence>
<evidence type="ECO:0000313" key="2">
    <source>
        <dbReference type="EMBL" id="ETX00406.1"/>
    </source>
</evidence>
<feature type="domain" description="Ribosomal protein eL8/eL30/eS12/Gadd45" evidence="1">
    <location>
        <begin position="2"/>
        <end position="80"/>
    </location>
</feature>
<dbReference type="HOGENOM" id="CLU_2215336_0_0_7"/>